<dbReference type="Gene3D" id="1.25.40.10">
    <property type="entry name" value="Tetratricopeptide repeat domain"/>
    <property type="match status" value="1"/>
</dbReference>
<dbReference type="GO" id="GO:0008476">
    <property type="term" value="F:protein-tyrosine sulfotransferase activity"/>
    <property type="evidence" value="ECO:0007669"/>
    <property type="project" value="InterPro"/>
</dbReference>
<dbReference type="PROSITE" id="PS50005">
    <property type="entry name" value="TPR"/>
    <property type="match status" value="1"/>
</dbReference>
<dbReference type="InterPro" id="IPR019734">
    <property type="entry name" value="TPR_rpt"/>
</dbReference>
<dbReference type="Gene3D" id="3.40.50.300">
    <property type="entry name" value="P-loop containing nucleotide triphosphate hydrolases"/>
    <property type="match status" value="1"/>
</dbReference>
<dbReference type="SUPFAM" id="SSF48452">
    <property type="entry name" value="TPR-like"/>
    <property type="match status" value="1"/>
</dbReference>
<dbReference type="Pfam" id="PF13469">
    <property type="entry name" value="Sulfotransfer_3"/>
    <property type="match status" value="1"/>
</dbReference>
<sequence>MSYTKENIPKELIEAAKYISEDKLKKAEPILRDYLKNYPLDVNAMKLLGDIGVKFRAYKDAGYLFSRALDLSPDYDEARLSYANLLYKRQLPFQALEQIQILLDKDKHNAQYLTLKAVNLALANQHDEALKIFEIIINHKNIKNNQLHLSYGHTLRAVGNIDKAITSYKNAITTKTGFGEAYWSLANLKTYKFTDIDIEDIKSLLKNEDLKIEDYYHLLFALGKAQEDNKQYEESIAAYIKGNTLKSKQVPWDSRKFTKECDELIDFFSEDFLRNNTYTGDLNTDPIFIVGLPRSGSTLLEQILSSHSLVEGTTELQNIIALSRKIANKKNSQSKSEYPSSLAKTDKEEFQKMGAAYIKNTLDQRVTDKPYFIDKMPNNFVHIGLIHLILPNAKIIDARRNPLDCCFSCYKQLFGSGQGFTYSQNRIGNYYLDYLRIMEHWDKVLPGKVHRVIYEDMIEDTENEIKKLLKFCDLKFEQGCIDFYKTKRTVRTPSSEQVRQPIYKKGIGQWKNYEPWLGDLTKTLQLGNN</sequence>
<feature type="domain" description="Cytochrome c-type biogenesis protein H TPR" evidence="3">
    <location>
        <begin position="15"/>
        <end position="137"/>
    </location>
</feature>
<dbReference type="InterPro" id="IPR026634">
    <property type="entry name" value="TPST-like"/>
</dbReference>
<dbReference type="InterPro" id="IPR027417">
    <property type="entry name" value="P-loop_NTPase"/>
</dbReference>
<comment type="caution">
    <text evidence="4">The sequence shown here is derived from an EMBL/GenBank/DDBJ whole genome shotgun (WGS) entry which is preliminary data.</text>
</comment>
<dbReference type="SUPFAM" id="SSF52540">
    <property type="entry name" value="P-loop containing nucleoside triphosphate hydrolases"/>
    <property type="match status" value="1"/>
</dbReference>
<dbReference type="PANTHER" id="PTHR12788">
    <property type="entry name" value="PROTEIN-TYROSINE SULFOTRANSFERASE 2"/>
    <property type="match status" value="1"/>
</dbReference>
<gene>
    <name evidence="4" type="ORF">DBW96_03355</name>
</gene>
<name>A0A368BTA6_9GAMM</name>
<protein>
    <submittedName>
        <fullName evidence="4">Sulfotransferase family protein</fullName>
    </submittedName>
</protein>
<dbReference type="Pfam" id="PF23914">
    <property type="entry name" value="TPR_CcmH_CycH"/>
    <property type="match status" value="1"/>
</dbReference>
<dbReference type="EMBL" id="QOPE01000024">
    <property type="protein sequence ID" value="RCL40540.1"/>
    <property type="molecule type" value="Genomic_DNA"/>
</dbReference>
<keyword evidence="2" id="KW-0802">TPR repeat</keyword>
<accession>A0A368BTA6</accession>
<reference evidence="4 5" key="1">
    <citation type="journal article" date="2018" name="Microbiome">
        <title>Fine metagenomic profile of the Mediterranean stratified and mixed water columns revealed by assembly and recruitment.</title>
        <authorList>
            <person name="Haro-Moreno J.M."/>
            <person name="Lopez-Perez M."/>
            <person name="De La Torre J.R."/>
            <person name="Picazo A."/>
            <person name="Camacho A."/>
            <person name="Rodriguez-Valera F."/>
        </authorList>
    </citation>
    <scope>NUCLEOTIDE SEQUENCE [LARGE SCALE GENOMIC DNA]</scope>
    <source>
        <strain evidence="4">MED-G82</strain>
    </source>
</reference>
<proteinExistence type="predicted"/>
<dbReference type="PANTHER" id="PTHR12788:SF10">
    <property type="entry name" value="PROTEIN-TYROSINE SULFOTRANSFERASE"/>
    <property type="match status" value="1"/>
</dbReference>
<evidence type="ECO:0000313" key="4">
    <source>
        <dbReference type="EMBL" id="RCL40540.1"/>
    </source>
</evidence>
<keyword evidence="1 4" id="KW-0808">Transferase</keyword>
<dbReference type="AlphaFoldDB" id="A0A368BTA6"/>
<dbReference type="InterPro" id="IPR056413">
    <property type="entry name" value="TPR_CcmH_CycH"/>
</dbReference>
<dbReference type="Proteomes" id="UP000253307">
    <property type="component" value="Unassembled WGS sequence"/>
</dbReference>
<evidence type="ECO:0000313" key="5">
    <source>
        <dbReference type="Proteomes" id="UP000253307"/>
    </source>
</evidence>
<evidence type="ECO:0000256" key="1">
    <source>
        <dbReference type="ARBA" id="ARBA00022679"/>
    </source>
</evidence>
<evidence type="ECO:0000259" key="3">
    <source>
        <dbReference type="Pfam" id="PF23914"/>
    </source>
</evidence>
<feature type="repeat" description="TPR" evidence="2">
    <location>
        <begin position="42"/>
        <end position="75"/>
    </location>
</feature>
<organism evidence="4 5">
    <name type="scientific">SAR86 cluster bacterium</name>
    <dbReference type="NCBI Taxonomy" id="2030880"/>
    <lineage>
        <taxon>Bacteria</taxon>
        <taxon>Pseudomonadati</taxon>
        <taxon>Pseudomonadota</taxon>
        <taxon>Gammaproteobacteria</taxon>
        <taxon>SAR86 cluster</taxon>
    </lineage>
</organism>
<evidence type="ECO:0000256" key="2">
    <source>
        <dbReference type="PROSITE-ProRule" id="PRU00339"/>
    </source>
</evidence>
<dbReference type="InterPro" id="IPR011990">
    <property type="entry name" value="TPR-like_helical_dom_sf"/>
</dbReference>